<sequence length="242" mass="23368">MSSNAGSVGRQAAVIVAASGLVLTAGLPAHGASDAQRSAQAVKTLSAVVAQPVSVSAAADATVTFERAAVEAVAAPVVEAVEPAPAVTVQAEAVVQNEAAVAAPAPVVEPAVEVAAAPQAEVEVKAPAAEAPAPVEAPTSSGIGAALVGSAYSQIGVAQDCTAMVEKALRSIGKSVGDIAPSDFFAFGSVVSTPAPGDLVVSAGHVAIYVGNGQVISGGLNGMNTGLHSLSDLAGSSFVRVS</sequence>
<dbReference type="InterPro" id="IPR000064">
    <property type="entry name" value="NLP_P60_dom"/>
</dbReference>
<reference evidence="6 7" key="1">
    <citation type="journal article" date="2023" name="Int. J. Syst. Evol. Microbiol.">
        <title>Arthrobacter vasquezii sp. nov., isolated from a soil sample from Union Glacier, Antarctica.</title>
        <authorList>
            <person name="Valenzuela-Ibaceta F."/>
            <person name="Carrasco V."/>
            <person name="Lagos-Moraga S."/>
            <person name="Dietz-Vargas C."/>
            <person name="Navarro C.A."/>
            <person name="Perez-Donoso J.M."/>
        </authorList>
    </citation>
    <scope>NUCLEOTIDE SEQUENCE [LARGE SCALE GENOMIC DNA]</scope>
    <source>
        <strain evidence="6 7">EH-1B-1</strain>
    </source>
</reference>
<evidence type="ECO:0000259" key="5">
    <source>
        <dbReference type="PROSITE" id="PS51935"/>
    </source>
</evidence>
<accession>A0ABT6CYD9</accession>
<organism evidence="6 7">
    <name type="scientific">Arthrobacter vasquezii</name>
    <dbReference type="NCBI Taxonomy" id="2977629"/>
    <lineage>
        <taxon>Bacteria</taxon>
        <taxon>Bacillati</taxon>
        <taxon>Actinomycetota</taxon>
        <taxon>Actinomycetes</taxon>
        <taxon>Micrococcales</taxon>
        <taxon>Micrococcaceae</taxon>
        <taxon>Arthrobacter</taxon>
    </lineage>
</organism>
<evidence type="ECO:0000256" key="2">
    <source>
        <dbReference type="ARBA" id="ARBA00022670"/>
    </source>
</evidence>
<dbReference type="SUPFAM" id="SSF54001">
    <property type="entry name" value="Cysteine proteinases"/>
    <property type="match status" value="1"/>
</dbReference>
<dbReference type="PROSITE" id="PS51935">
    <property type="entry name" value="NLPC_P60"/>
    <property type="match status" value="1"/>
</dbReference>
<evidence type="ECO:0000256" key="3">
    <source>
        <dbReference type="ARBA" id="ARBA00022801"/>
    </source>
</evidence>
<dbReference type="EMBL" id="JAROKN010000033">
    <property type="protein sequence ID" value="MDF9278502.1"/>
    <property type="molecule type" value="Genomic_DNA"/>
</dbReference>
<keyword evidence="2" id="KW-0645">Protease</keyword>
<evidence type="ECO:0000256" key="4">
    <source>
        <dbReference type="ARBA" id="ARBA00022807"/>
    </source>
</evidence>
<keyword evidence="3" id="KW-0378">Hydrolase</keyword>
<comment type="similarity">
    <text evidence="1">Belongs to the peptidase C40 family.</text>
</comment>
<dbReference type="RefSeq" id="WP_277358936.1">
    <property type="nucleotide sequence ID" value="NZ_JAROKN010000033.1"/>
</dbReference>
<proteinExistence type="inferred from homology"/>
<evidence type="ECO:0000256" key="1">
    <source>
        <dbReference type="ARBA" id="ARBA00007074"/>
    </source>
</evidence>
<evidence type="ECO:0000313" key="7">
    <source>
        <dbReference type="Proteomes" id="UP001220456"/>
    </source>
</evidence>
<dbReference type="Gene3D" id="3.90.1720.10">
    <property type="entry name" value="endopeptidase domain like (from Nostoc punctiforme)"/>
    <property type="match status" value="1"/>
</dbReference>
<gene>
    <name evidence="6" type="ORF">P4U43_11955</name>
</gene>
<protein>
    <submittedName>
        <fullName evidence="6">NlpC/P60 family protein</fullName>
    </submittedName>
</protein>
<name>A0ABT6CYD9_9MICC</name>
<evidence type="ECO:0000313" key="6">
    <source>
        <dbReference type="EMBL" id="MDF9278502.1"/>
    </source>
</evidence>
<keyword evidence="4" id="KW-0788">Thiol protease</keyword>
<keyword evidence="7" id="KW-1185">Reference proteome</keyword>
<dbReference type="Proteomes" id="UP001220456">
    <property type="component" value="Unassembled WGS sequence"/>
</dbReference>
<comment type="caution">
    <text evidence="6">The sequence shown here is derived from an EMBL/GenBank/DDBJ whole genome shotgun (WGS) entry which is preliminary data.</text>
</comment>
<dbReference type="InterPro" id="IPR038765">
    <property type="entry name" value="Papain-like_cys_pep_sf"/>
</dbReference>
<feature type="domain" description="NlpC/P60" evidence="5">
    <location>
        <begin position="129"/>
        <end position="242"/>
    </location>
</feature>